<name>K6UPR5_PLACD</name>
<dbReference type="GeneID" id="14690943"/>
<dbReference type="EMBL" id="DF157094">
    <property type="protein sequence ID" value="GAB64664.1"/>
    <property type="molecule type" value="Genomic_DNA"/>
</dbReference>
<dbReference type="InterPro" id="IPR011992">
    <property type="entry name" value="EF-hand-dom_pair"/>
</dbReference>
<proteinExistence type="predicted"/>
<evidence type="ECO:0000313" key="1">
    <source>
        <dbReference type="EMBL" id="GAB64664.1"/>
    </source>
</evidence>
<sequence>MRPFCCAHVARPAVQSARIVDLFNLKKKDKDYVDKQDLIVILKSLGFKICYEIFEDSKNCYSFEELSDYVLKFESNYYAKEKVEKCISFLNPQSETISKSSLKTLLCEYGNKFTESEFKKFLVDVPVMPTLSYQFYKIYKKILLKEMLIQLRRVLITLPNEEQHHQSGERMMIR</sequence>
<dbReference type="OrthoDB" id="390758at2759"/>
<evidence type="ECO:0000313" key="2">
    <source>
        <dbReference type="Proteomes" id="UP000006319"/>
    </source>
</evidence>
<protein>
    <submittedName>
        <fullName evidence="1">Uncharacterized protein</fullName>
    </submittedName>
</protein>
<organism evidence="1 2">
    <name type="scientific">Plasmodium cynomolgi (strain B)</name>
    <dbReference type="NCBI Taxonomy" id="1120755"/>
    <lineage>
        <taxon>Eukaryota</taxon>
        <taxon>Sar</taxon>
        <taxon>Alveolata</taxon>
        <taxon>Apicomplexa</taxon>
        <taxon>Aconoidasida</taxon>
        <taxon>Haemosporida</taxon>
        <taxon>Plasmodiidae</taxon>
        <taxon>Plasmodium</taxon>
        <taxon>Plasmodium (Plasmodium)</taxon>
    </lineage>
</organism>
<dbReference type="VEuPathDB" id="PlasmoDB:PCYB_022340"/>
<dbReference type="RefSeq" id="XP_004220631.1">
    <property type="nucleotide sequence ID" value="XM_004220583.1"/>
</dbReference>
<dbReference type="Gene3D" id="1.10.238.10">
    <property type="entry name" value="EF-hand"/>
    <property type="match status" value="1"/>
</dbReference>
<accession>K6UPR5</accession>
<dbReference type="Proteomes" id="UP000006319">
    <property type="component" value="Chromosome 2"/>
</dbReference>
<dbReference type="KEGG" id="pcy:PCYB_022340"/>
<dbReference type="eggNOG" id="ENOG502QXUB">
    <property type="taxonomic scope" value="Eukaryota"/>
</dbReference>
<reference evidence="1 2" key="1">
    <citation type="journal article" date="2012" name="Nat. Genet.">
        <title>Plasmodium cynomolgi genome sequences provide insight into Plasmodium vivax and the monkey malaria clade.</title>
        <authorList>
            <person name="Tachibana S."/>
            <person name="Sullivan S.A."/>
            <person name="Kawai S."/>
            <person name="Nakamura S."/>
            <person name="Kim H.R."/>
            <person name="Goto N."/>
            <person name="Arisue N."/>
            <person name="Palacpac N.M.Q."/>
            <person name="Honma H."/>
            <person name="Yagi M."/>
            <person name="Tougan T."/>
            <person name="Katakai Y."/>
            <person name="Kaneko O."/>
            <person name="Mita T."/>
            <person name="Kita K."/>
            <person name="Yasutomi Y."/>
            <person name="Sutton P.L."/>
            <person name="Shakhbatyan R."/>
            <person name="Horii T."/>
            <person name="Yasunaga T."/>
            <person name="Barnwell J.W."/>
            <person name="Escalante A.A."/>
            <person name="Carlton J.M."/>
            <person name="Tanabe K."/>
        </authorList>
    </citation>
    <scope>NUCLEOTIDE SEQUENCE [LARGE SCALE GENOMIC DNA]</scope>
    <source>
        <strain evidence="1 2">B</strain>
    </source>
</reference>
<gene>
    <name evidence="1" type="ORF">PCYB_022340</name>
</gene>
<dbReference type="OMA" id="FKICYEI"/>
<dbReference type="PhylomeDB" id="K6UPR5"/>
<dbReference type="SUPFAM" id="SSF47473">
    <property type="entry name" value="EF-hand"/>
    <property type="match status" value="1"/>
</dbReference>
<keyword evidence="2" id="KW-1185">Reference proteome</keyword>
<dbReference type="AlphaFoldDB" id="K6UPR5"/>